<protein>
    <recommendedName>
        <fullName evidence="2">RBR-type E3 ubiquitin transferase</fullName>
        <ecNumber evidence="2">2.3.2.31</ecNumber>
    </recommendedName>
</protein>
<feature type="chain" id="PRO_5040411435" description="RBR-type E3 ubiquitin transferase" evidence="10">
    <location>
        <begin position="18"/>
        <end position="524"/>
    </location>
</feature>
<dbReference type="InterPro" id="IPR013083">
    <property type="entry name" value="Znf_RING/FYVE/PHD"/>
</dbReference>
<keyword evidence="7" id="KW-0833">Ubl conjugation pathway</keyword>
<proteinExistence type="predicted"/>
<dbReference type="OrthoDB" id="10009520at2759"/>
<evidence type="ECO:0000256" key="2">
    <source>
        <dbReference type="ARBA" id="ARBA00012251"/>
    </source>
</evidence>
<evidence type="ECO:0000256" key="9">
    <source>
        <dbReference type="SAM" id="MobiDB-lite"/>
    </source>
</evidence>
<evidence type="ECO:0000256" key="4">
    <source>
        <dbReference type="ARBA" id="ARBA00022723"/>
    </source>
</evidence>
<dbReference type="GO" id="GO:0016567">
    <property type="term" value="P:protein ubiquitination"/>
    <property type="evidence" value="ECO:0007669"/>
    <property type="project" value="InterPro"/>
</dbReference>
<keyword evidence="6" id="KW-0863">Zinc-finger</keyword>
<dbReference type="Gene3D" id="1.20.120.1750">
    <property type="match status" value="1"/>
</dbReference>
<evidence type="ECO:0000256" key="7">
    <source>
        <dbReference type="ARBA" id="ARBA00022786"/>
    </source>
</evidence>
<dbReference type="Pfam" id="PF01485">
    <property type="entry name" value="IBR"/>
    <property type="match status" value="1"/>
</dbReference>
<dbReference type="PROSITE" id="PS00518">
    <property type="entry name" value="ZF_RING_1"/>
    <property type="match status" value="1"/>
</dbReference>
<dbReference type="Gene3D" id="3.30.40.10">
    <property type="entry name" value="Zinc/RING finger domain, C3HC4 (zinc finger)"/>
    <property type="match status" value="1"/>
</dbReference>
<keyword evidence="3" id="KW-0808">Transferase</keyword>
<keyword evidence="5" id="KW-0677">Repeat</keyword>
<evidence type="ECO:0000313" key="13">
    <source>
        <dbReference type="Proteomes" id="UP000824998"/>
    </source>
</evidence>
<feature type="compositionally biased region" description="Basic and acidic residues" evidence="9">
    <location>
        <begin position="205"/>
        <end position="222"/>
    </location>
</feature>
<dbReference type="GO" id="GO:0061630">
    <property type="term" value="F:ubiquitin protein ligase activity"/>
    <property type="evidence" value="ECO:0007669"/>
    <property type="project" value="UniProtKB-EC"/>
</dbReference>
<feature type="compositionally biased region" description="Basic and acidic residues" evidence="9">
    <location>
        <begin position="231"/>
        <end position="240"/>
    </location>
</feature>
<name>A0A9P7YKU5_9HELO</name>
<evidence type="ECO:0000259" key="11">
    <source>
        <dbReference type="PROSITE" id="PS51873"/>
    </source>
</evidence>
<dbReference type="GO" id="GO:0008270">
    <property type="term" value="F:zinc ion binding"/>
    <property type="evidence" value="ECO:0007669"/>
    <property type="project" value="UniProtKB-KW"/>
</dbReference>
<dbReference type="AlphaFoldDB" id="A0A9P7YKU5"/>
<dbReference type="SUPFAM" id="SSF57850">
    <property type="entry name" value="RING/U-box"/>
    <property type="match status" value="2"/>
</dbReference>
<dbReference type="PROSITE" id="PS51873">
    <property type="entry name" value="TRIAD"/>
    <property type="match status" value="1"/>
</dbReference>
<dbReference type="EC" id="2.3.2.31" evidence="2"/>
<keyword evidence="13" id="KW-1185">Reference proteome</keyword>
<evidence type="ECO:0000256" key="5">
    <source>
        <dbReference type="ARBA" id="ARBA00022737"/>
    </source>
</evidence>
<dbReference type="CDD" id="cd22584">
    <property type="entry name" value="Rcat_RBR_unk"/>
    <property type="match status" value="1"/>
</dbReference>
<organism evidence="12 13">
    <name type="scientific">Amylocarpus encephaloides</name>
    <dbReference type="NCBI Taxonomy" id="45428"/>
    <lineage>
        <taxon>Eukaryota</taxon>
        <taxon>Fungi</taxon>
        <taxon>Dikarya</taxon>
        <taxon>Ascomycota</taxon>
        <taxon>Pezizomycotina</taxon>
        <taxon>Leotiomycetes</taxon>
        <taxon>Helotiales</taxon>
        <taxon>Helotiales incertae sedis</taxon>
        <taxon>Amylocarpus</taxon>
    </lineage>
</organism>
<dbReference type="EMBL" id="MU251433">
    <property type="protein sequence ID" value="KAG9235390.1"/>
    <property type="molecule type" value="Genomic_DNA"/>
</dbReference>
<keyword evidence="4" id="KW-0479">Metal-binding</keyword>
<evidence type="ECO:0000256" key="3">
    <source>
        <dbReference type="ARBA" id="ARBA00022679"/>
    </source>
</evidence>
<feature type="signal peptide" evidence="10">
    <location>
        <begin position="1"/>
        <end position="17"/>
    </location>
</feature>
<comment type="caution">
    <text evidence="12">The sequence shown here is derived from an EMBL/GenBank/DDBJ whole genome shotgun (WGS) entry which is preliminary data.</text>
</comment>
<accession>A0A9P7YKU5</accession>
<feature type="region of interest" description="Disordered" evidence="9">
    <location>
        <begin position="171"/>
        <end position="262"/>
    </location>
</feature>
<dbReference type="InterPro" id="IPR017907">
    <property type="entry name" value="Znf_RING_CS"/>
</dbReference>
<dbReference type="Proteomes" id="UP000824998">
    <property type="component" value="Unassembled WGS sequence"/>
</dbReference>
<comment type="catalytic activity">
    <reaction evidence="1">
        <text>[E2 ubiquitin-conjugating enzyme]-S-ubiquitinyl-L-cysteine + [acceptor protein]-L-lysine = [E2 ubiquitin-conjugating enzyme]-L-cysteine + [acceptor protein]-N(6)-ubiquitinyl-L-lysine.</text>
        <dbReference type="EC" id="2.3.2.31"/>
    </reaction>
</comment>
<dbReference type="PANTHER" id="PTHR11685">
    <property type="entry name" value="RBR FAMILY RING FINGER AND IBR DOMAIN-CONTAINING"/>
    <property type="match status" value="1"/>
</dbReference>
<sequence>MLFLLLLTLKSYQPFLPYLIDTVSTHLYSKSRTSLEPHSLVVEMNIDEEQVAVALSEALTCYLGVLTRLDALRQARIPSKGKSAETTADISVEQDYRSRIAITELCLRFTMDIATDVFHWASEPLEDSDDSREIDITRANLFSKLESVTPDQPDELLIDIFSGKPIEILTPYSAGPSGTGIGQGEGESQEERLPDGATQVQPPSERCEKEDQRQSRHPEASRIARVATLNAKEKEKEELFQRLSQPKSPRTKHPIERKAESPPVRQGVLFRRLSQSNSLPKPETPIRRKAEITTVSQGVLFRRLSQPKSPRADLPVWKKNETIPVKQKIERVRIECTSCMELVTKRRAITLACKHTYCGSCLITAFQTALSSRTLFECCTTRVRPTVATSFLPPSFLQSYTSLTLELGTVNPLFCASVTCSKFIPPFSIHGPFAVCRQANCKTKTCVLCKRKVHKGVCKEDQEGRKVKEMAEMKGWKTCPFCGHMVERTEGCLHMTCRCKGEWCWSCRERWVRCKSTCDREGEA</sequence>
<reference evidence="12" key="1">
    <citation type="journal article" date="2021" name="IMA Fungus">
        <title>Genomic characterization of three marine fungi, including Emericellopsis atlantica sp. nov. with signatures of a generalist lifestyle and marine biomass degradation.</title>
        <authorList>
            <person name="Hagestad O.C."/>
            <person name="Hou L."/>
            <person name="Andersen J.H."/>
            <person name="Hansen E.H."/>
            <person name="Altermark B."/>
            <person name="Li C."/>
            <person name="Kuhnert E."/>
            <person name="Cox R.J."/>
            <person name="Crous P.W."/>
            <person name="Spatafora J.W."/>
            <person name="Lail K."/>
            <person name="Amirebrahimi M."/>
            <person name="Lipzen A."/>
            <person name="Pangilinan J."/>
            <person name="Andreopoulos W."/>
            <person name="Hayes R.D."/>
            <person name="Ng V."/>
            <person name="Grigoriev I.V."/>
            <person name="Jackson S.A."/>
            <person name="Sutton T.D.S."/>
            <person name="Dobson A.D.W."/>
            <person name="Rama T."/>
        </authorList>
    </citation>
    <scope>NUCLEOTIDE SEQUENCE</scope>
    <source>
        <strain evidence="12">TRa018bII</strain>
    </source>
</reference>
<evidence type="ECO:0000256" key="1">
    <source>
        <dbReference type="ARBA" id="ARBA00001798"/>
    </source>
</evidence>
<dbReference type="InterPro" id="IPR002867">
    <property type="entry name" value="IBR_dom"/>
</dbReference>
<feature type="domain" description="RING-type" evidence="11">
    <location>
        <begin position="332"/>
        <end position="522"/>
    </location>
</feature>
<evidence type="ECO:0000256" key="8">
    <source>
        <dbReference type="ARBA" id="ARBA00022833"/>
    </source>
</evidence>
<dbReference type="InterPro" id="IPR031127">
    <property type="entry name" value="E3_UB_ligase_RBR"/>
</dbReference>
<gene>
    <name evidence="12" type="ORF">BJ875DRAFT_422137</name>
</gene>
<evidence type="ECO:0000313" key="12">
    <source>
        <dbReference type="EMBL" id="KAG9235390.1"/>
    </source>
</evidence>
<dbReference type="InterPro" id="IPR044066">
    <property type="entry name" value="TRIAD_supradom"/>
</dbReference>
<evidence type="ECO:0000256" key="10">
    <source>
        <dbReference type="SAM" id="SignalP"/>
    </source>
</evidence>
<keyword evidence="8" id="KW-0862">Zinc</keyword>
<keyword evidence="10" id="KW-0732">Signal</keyword>
<evidence type="ECO:0000256" key="6">
    <source>
        <dbReference type="ARBA" id="ARBA00022771"/>
    </source>
</evidence>